<keyword evidence="10" id="KW-0812">Transmembrane</keyword>
<keyword evidence="6" id="KW-0418">Kinase</keyword>
<evidence type="ECO:0000259" key="11">
    <source>
        <dbReference type="PROSITE" id="PS50109"/>
    </source>
</evidence>
<dbReference type="SUPFAM" id="SSF47384">
    <property type="entry name" value="Homodimeric domain of signal transducing histidine kinase"/>
    <property type="match status" value="1"/>
</dbReference>
<dbReference type="Pfam" id="PF02518">
    <property type="entry name" value="HATPase_c"/>
    <property type="match status" value="1"/>
</dbReference>
<dbReference type="Pfam" id="PF00512">
    <property type="entry name" value="HisKA"/>
    <property type="match status" value="1"/>
</dbReference>
<dbReference type="InterPro" id="IPR003660">
    <property type="entry name" value="HAMP_dom"/>
</dbReference>
<comment type="caution">
    <text evidence="13">The sequence shown here is derived from an EMBL/GenBank/DDBJ whole genome shotgun (WGS) entry which is preliminary data.</text>
</comment>
<dbReference type="CDD" id="cd00075">
    <property type="entry name" value="HATPase"/>
    <property type="match status" value="1"/>
</dbReference>
<dbReference type="PANTHER" id="PTHR45453:SF1">
    <property type="entry name" value="PHOSPHATE REGULON SENSOR PROTEIN PHOR"/>
    <property type="match status" value="1"/>
</dbReference>
<proteinExistence type="predicted"/>
<protein>
    <recommendedName>
        <fullName evidence="3">histidine kinase</fullName>
        <ecNumber evidence="3">2.7.13.3</ecNumber>
    </recommendedName>
</protein>
<dbReference type="SMART" id="SM00387">
    <property type="entry name" value="HATPase_c"/>
    <property type="match status" value="1"/>
</dbReference>
<dbReference type="CDD" id="cd00082">
    <property type="entry name" value="HisKA"/>
    <property type="match status" value="1"/>
</dbReference>
<evidence type="ECO:0000256" key="4">
    <source>
        <dbReference type="ARBA" id="ARBA00022553"/>
    </source>
</evidence>
<evidence type="ECO:0000256" key="9">
    <source>
        <dbReference type="SAM" id="Coils"/>
    </source>
</evidence>
<feature type="transmembrane region" description="Helical" evidence="10">
    <location>
        <begin position="160"/>
        <end position="183"/>
    </location>
</feature>
<dbReference type="SMART" id="SM00304">
    <property type="entry name" value="HAMP"/>
    <property type="match status" value="1"/>
</dbReference>
<dbReference type="SUPFAM" id="SSF158472">
    <property type="entry name" value="HAMP domain-like"/>
    <property type="match status" value="1"/>
</dbReference>
<dbReference type="Gene3D" id="1.10.287.130">
    <property type="match status" value="1"/>
</dbReference>
<dbReference type="PRINTS" id="PR00344">
    <property type="entry name" value="BCTRLSENSOR"/>
</dbReference>
<dbReference type="Gene3D" id="1.10.8.500">
    <property type="entry name" value="HAMP domain in histidine kinase"/>
    <property type="match status" value="1"/>
</dbReference>
<dbReference type="Gene3D" id="3.30.450.20">
    <property type="entry name" value="PAS domain"/>
    <property type="match status" value="1"/>
</dbReference>
<feature type="domain" description="Histidine kinase" evidence="11">
    <location>
        <begin position="356"/>
        <end position="574"/>
    </location>
</feature>
<evidence type="ECO:0000256" key="1">
    <source>
        <dbReference type="ARBA" id="ARBA00000085"/>
    </source>
</evidence>
<evidence type="ECO:0000256" key="8">
    <source>
        <dbReference type="ARBA" id="ARBA00023136"/>
    </source>
</evidence>
<dbReference type="EC" id="2.7.13.3" evidence="3"/>
<dbReference type="InterPro" id="IPR004358">
    <property type="entry name" value="Sig_transdc_His_kin-like_C"/>
</dbReference>
<dbReference type="InterPro" id="IPR036890">
    <property type="entry name" value="HATPase_C_sf"/>
</dbReference>
<dbReference type="PROSITE" id="PS50109">
    <property type="entry name" value="HIS_KIN"/>
    <property type="match status" value="1"/>
</dbReference>
<dbReference type="PANTHER" id="PTHR45453">
    <property type="entry name" value="PHOSPHATE REGULON SENSOR PROTEIN PHOR"/>
    <property type="match status" value="1"/>
</dbReference>
<comment type="catalytic activity">
    <reaction evidence="1">
        <text>ATP + protein L-histidine = ADP + protein N-phospho-L-histidine.</text>
        <dbReference type="EC" id="2.7.13.3"/>
    </reaction>
</comment>
<organism evidence="13 14">
    <name type="scientific">Fusobacterium mortiferum</name>
    <dbReference type="NCBI Taxonomy" id="850"/>
    <lineage>
        <taxon>Bacteria</taxon>
        <taxon>Fusobacteriati</taxon>
        <taxon>Fusobacteriota</taxon>
        <taxon>Fusobacteriia</taxon>
        <taxon>Fusobacteriales</taxon>
        <taxon>Fusobacteriaceae</taxon>
        <taxon>Fusobacterium</taxon>
    </lineage>
</organism>
<feature type="coiled-coil region" evidence="9">
    <location>
        <begin position="228"/>
        <end position="255"/>
    </location>
</feature>
<dbReference type="CDD" id="cd06225">
    <property type="entry name" value="HAMP"/>
    <property type="match status" value="1"/>
</dbReference>
<keyword evidence="4" id="KW-0597">Phosphoprotein</keyword>
<dbReference type="Pfam" id="PF00672">
    <property type="entry name" value="HAMP"/>
    <property type="match status" value="1"/>
</dbReference>
<evidence type="ECO:0000256" key="3">
    <source>
        <dbReference type="ARBA" id="ARBA00012438"/>
    </source>
</evidence>
<dbReference type="GO" id="GO:0000155">
    <property type="term" value="F:phosphorelay sensor kinase activity"/>
    <property type="evidence" value="ECO:0007669"/>
    <property type="project" value="InterPro"/>
</dbReference>
<dbReference type="FunFam" id="3.30.565.10:FF:000006">
    <property type="entry name" value="Sensor histidine kinase WalK"/>
    <property type="match status" value="1"/>
</dbReference>
<dbReference type="RefSeq" id="WP_118127738.1">
    <property type="nucleotide sequence ID" value="NZ_CAEUHP010000001.1"/>
</dbReference>
<dbReference type="InterPro" id="IPR003661">
    <property type="entry name" value="HisK_dim/P_dom"/>
</dbReference>
<evidence type="ECO:0000256" key="6">
    <source>
        <dbReference type="ARBA" id="ARBA00022777"/>
    </source>
</evidence>
<name>A0A414PM50_FUSMR</name>
<keyword evidence="8 10" id="KW-0472">Membrane</keyword>
<dbReference type="PROSITE" id="PS50885">
    <property type="entry name" value="HAMP"/>
    <property type="match status" value="1"/>
</dbReference>
<dbReference type="GO" id="GO:0016036">
    <property type="term" value="P:cellular response to phosphate starvation"/>
    <property type="evidence" value="ECO:0007669"/>
    <property type="project" value="TreeGrafter"/>
</dbReference>
<dbReference type="AlphaFoldDB" id="A0A414PM50"/>
<dbReference type="GO" id="GO:0004721">
    <property type="term" value="F:phosphoprotein phosphatase activity"/>
    <property type="evidence" value="ECO:0007669"/>
    <property type="project" value="TreeGrafter"/>
</dbReference>
<keyword evidence="7" id="KW-0902">Two-component regulatory system</keyword>
<dbReference type="InterPro" id="IPR005467">
    <property type="entry name" value="His_kinase_dom"/>
</dbReference>
<dbReference type="GO" id="GO:0005886">
    <property type="term" value="C:plasma membrane"/>
    <property type="evidence" value="ECO:0007669"/>
    <property type="project" value="TreeGrafter"/>
</dbReference>
<dbReference type="FunFam" id="1.10.287.130:FF:000001">
    <property type="entry name" value="Two-component sensor histidine kinase"/>
    <property type="match status" value="1"/>
</dbReference>
<reference evidence="13 14" key="1">
    <citation type="submission" date="2018-08" db="EMBL/GenBank/DDBJ databases">
        <title>A genome reference for cultivated species of the human gut microbiota.</title>
        <authorList>
            <person name="Zou Y."/>
            <person name="Xue W."/>
            <person name="Luo G."/>
        </authorList>
    </citation>
    <scope>NUCLEOTIDE SEQUENCE [LARGE SCALE GENOMIC DNA]</scope>
    <source>
        <strain evidence="13 14">AM25-1</strain>
    </source>
</reference>
<keyword evidence="10" id="KW-1133">Transmembrane helix</keyword>
<dbReference type="SUPFAM" id="SSF55874">
    <property type="entry name" value="ATPase domain of HSP90 chaperone/DNA topoisomerase II/histidine kinase"/>
    <property type="match status" value="1"/>
</dbReference>
<evidence type="ECO:0000313" key="14">
    <source>
        <dbReference type="Proteomes" id="UP000284676"/>
    </source>
</evidence>
<keyword evidence="5" id="KW-0808">Transferase</keyword>
<accession>A0A414PM50</accession>
<evidence type="ECO:0000256" key="7">
    <source>
        <dbReference type="ARBA" id="ARBA00023012"/>
    </source>
</evidence>
<evidence type="ECO:0000259" key="12">
    <source>
        <dbReference type="PROSITE" id="PS50885"/>
    </source>
</evidence>
<dbReference type="EMBL" id="QRHL01000050">
    <property type="protein sequence ID" value="RHF69556.1"/>
    <property type="molecule type" value="Genomic_DNA"/>
</dbReference>
<feature type="domain" description="HAMP" evidence="12">
    <location>
        <begin position="184"/>
        <end position="236"/>
    </location>
</feature>
<evidence type="ECO:0000256" key="2">
    <source>
        <dbReference type="ARBA" id="ARBA00004370"/>
    </source>
</evidence>
<evidence type="ECO:0000256" key="10">
    <source>
        <dbReference type="SAM" id="Phobius"/>
    </source>
</evidence>
<evidence type="ECO:0000256" key="5">
    <source>
        <dbReference type="ARBA" id="ARBA00022679"/>
    </source>
</evidence>
<evidence type="ECO:0000313" key="13">
    <source>
        <dbReference type="EMBL" id="RHF69556.1"/>
    </source>
</evidence>
<dbReference type="Gene3D" id="3.30.565.10">
    <property type="entry name" value="Histidine kinase-like ATPase, C-terminal domain"/>
    <property type="match status" value="1"/>
</dbReference>
<dbReference type="Proteomes" id="UP000284676">
    <property type="component" value="Unassembled WGS sequence"/>
</dbReference>
<dbReference type="InterPro" id="IPR003594">
    <property type="entry name" value="HATPase_dom"/>
</dbReference>
<keyword evidence="9" id="KW-0175">Coiled coil</keyword>
<sequence length="574" mass="66660">MRKKFLTVCFLLIFIISLSIGLIVNKRVKDNYIEMEVKMGLSQVNLINMYFSRRTEIETPLYRLAQVLENKSEYRVTFVNEEGIPVADSQDNSIILESNGKKYNIKEKNGNFPYYKIVKSLSKDVEVLEIYTEVFNLNGKKIRLVFSKELKFLKDFQKNIIITILLGIVIAGVISFILSLISITRIITPILSLTKIARKVALGNFRERIFISSGDEIEELGRTFNFMSEKIESLLNIVEEKAKNLQNIVDNLQAAIIVTDIDGDIILINKYAEKEFFLKEKKKNIFYQENFIEFRKIIENKIKNKDRKEEKIICKDKVYKLKLDFIYEKELQVLLVIEDITAIEKTESLRREFVSNASHELKTPITIISGFIETIKLGHIKDEKQLNHFVEIMEKEVKRLALLTDNLLHLSRAEKILAENSEEKILNLKLLLEEIRKSFFNIAERKKIEIEIKADDKEIKTKLSNEWFRTVIGNLIDNSIKYSNNDSKIELIGYIKGEYLSITIKDEGIGIPKEELENIFRRFYRVDKSRNRKIEGNGLGLAIVKNMVYSINGKINIESEVGLGTKIVLEFPLL</sequence>
<comment type="subcellular location">
    <subcellularLocation>
        <location evidence="2">Membrane</location>
    </subcellularLocation>
</comment>
<gene>
    <name evidence="13" type="ORF">DW663_12795</name>
</gene>
<dbReference type="InterPro" id="IPR050351">
    <property type="entry name" value="BphY/WalK/GraS-like"/>
</dbReference>
<dbReference type="SMART" id="SM00388">
    <property type="entry name" value="HisKA"/>
    <property type="match status" value="1"/>
</dbReference>
<dbReference type="InterPro" id="IPR036097">
    <property type="entry name" value="HisK_dim/P_sf"/>
</dbReference>